<organism evidence="1 2">
    <name type="scientific">Kingella pumchi</name>
    <dbReference type="NCBI Taxonomy" id="2779506"/>
    <lineage>
        <taxon>Bacteria</taxon>
        <taxon>Pseudomonadati</taxon>
        <taxon>Pseudomonadota</taxon>
        <taxon>Betaproteobacteria</taxon>
        <taxon>Neisseriales</taxon>
        <taxon>Neisseriaceae</taxon>
        <taxon>Kingella</taxon>
    </lineage>
</organism>
<protein>
    <submittedName>
        <fullName evidence="1">Uncharacterized protein</fullName>
    </submittedName>
</protein>
<dbReference type="EMBL" id="JAKOOW010000006">
    <property type="protein sequence ID" value="MCG6503287.1"/>
    <property type="molecule type" value="Genomic_DNA"/>
</dbReference>
<gene>
    <name evidence="1" type="ORF">MB824_02080</name>
</gene>
<comment type="caution">
    <text evidence="1">The sequence shown here is derived from an EMBL/GenBank/DDBJ whole genome shotgun (WGS) entry which is preliminary data.</text>
</comment>
<reference evidence="1 2" key="1">
    <citation type="submission" date="2022-02" db="EMBL/GenBank/DDBJ databases">
        <title>Genome sequence data of Kingella unionensis sp. nov. strain CICC 24913 (CCUG 75125).</title>
        <authorList>
            <person name="Xiao M."/>
        </authorList>
    </citation>
    <scope>NUCLEOTIDE SEQUENCE [LARGE SCALE GENOMIC DNA]</scope>
    <source>
        <strain evidence="1 2">CICC 24913</strain>
    </source>
</reference>
<evidence type="ECO:0000313" key="1">
    <source>
        <dbReference type="EMBL" id="MCG6503287.1"/>
    </source>
</evidence>
<proteinExistence type="predicted"/>
<keyword evidence="2" id="KW-1185">Reference proteome</keyword>
<accession>A0ABS9NL33</accession>
<evidence type="ECO:0000313" key="2">
    <source>
        <dbReference type="Proteomes" id="UP001298424"/>
    </source>
</evidence>
<dbReference type="RefSeq" id="WP_238745504.1">
    <property type="nucleotide sequence ID" value="NZ_JAKOOW010000006.1"/>
</dbReference>
<sequence>MQNERQKIYITLELNEGVDVLNREHLSTVKTKEQIPEFFALLKQFAQLSQVDLVTIRSEQELIRFIEAENFSRMVEARA</sequence>
<dbReference type="Proteomes" id="UP001298424">
    <property type="component" value="Unassembled WGS sequence"/>
</dbReference>
<name>A0ABS9NL33_9NEIS</name>